<dbReference type="Proteomes" id="UP000604046">
    <property type="component" value="Unassembled WGS sequence"/>
</dbReference>
<protein>
    <submittedName>
        <fullName evidence="3">GyaR protein</fullName>
    </submittedName>
</protein>
<dbReference type="OrthoDB" id="415726at2759"/>
<evidence type="ECO:0000313" key="4">
    <source>
        <dbReference type="Proteomes" id="UP000604046"/>
    </source>
</evidence>
<reference evidence="3" key="1">
    <citation type="submission" date="2021-02" db="EMBL/GenBank/DDBJ databases">
        <authorList>
            <person name="Dougan E. K."/>
            <person name="Rhodes N."/>
            <person name="Thang M."/>
            <person name="Chan C."/>
        </authorList>
    </citation>
    <scope>NUCLEOTIDE SEQUENCE</scope>
</reference>
<name>A0A812UU64_9DINO</name>
<sequence>MRRTLSEPSLGRTRASGAFSRSKRFEPAEPFWVDYSRRYGGYPGSPASSAPTRSGYRKPPSTTSPSSPQPPGVRPFQRSTSSCEIASGPPPMQELVPTQLKSKVLKLVRELPPLDSKHRGAVVIEMNWSESGYLPAHAQPGQDPDTFVWGEKYKRIAAELRETLADKAITVSEFRTPSSLKSLKKSPGIYDRYSEWERRLPQGMPSNVSHKSSGPSRIGAFEVHLVQGTWDPERCCPGSLRRNQVHQGPAVNLPEGIYCAACAEVMRSGTSAASTSYTKEQLAEQHLLLHSKLWTRRWPGLRFLLVRIGVATLPPPPLVPRPVSLMSVDPPRAVLQDLVPATLQCERKPTLTLPEDPAAVIRKKLSALDCPAKKGWKMNSSIDASVLCKCGGGSHQLSVAEVVAQISPLGFDADVFRHYVEQKRRQFEGQDVNSFLKSFLDTDGHDVLARCLAERQKVHDQIELEKSSFQRLLECKDDLMQQQRQICEGYRADFHEGQVQSERVYVKYCHTSATSVPGAEVNIDPETTSVDDALRELNKAKQLNESRVQVWADWEEGIAGWEDVPEVFQHRPDLQDANFDKDDSEAKAAQLKKQADMILRKMSGCLPDRATYSSRLLRIQEEWAHHVEEYQKGEGRANG</sequence>
<evidence type="ECO:0000256" key="2">
    <source>
        <dbReference type="SAM" id="MobiDB-lite"/>
    </source>
</evidence>
<feature type="region of interest" description="Disordered" evidence="2">
    <location>
        <begin position="1"/>
        <end position="21"/>
    </location>
</feature>
<evidence type="ECO:0000256" key="1">
    <source>
        <dbReference type="SAM" id="Coils"/>
    </source>
</evidence>
<organism evidence="3 4">
    <name type="scientific">Symbiodinium natans</name>
    <dbReference type="NCBI Taxonomy" id="878477"/>
    <lineage>
        <taxon>Eukaryota</taxon>
        <taxon>Sar</taxon>
        <taxon>Alveolata</taxon>
        <taxon>Dinophyceae</taxon>
        <taxon>Suessiales</taxon>
        <taxon>Symbiodiniaceae</taxon>
        <taxon>Symbiodinium</taxon>
    </lineage>
</organism>
<feature type="region of interest" description="Disordered" evidence="2">
    <location>
        <begin position="42"/>
        <end position="95"/>
    </location>
</feature>
<comment type="caution">
    <text evidence="3">The sequence shown here is derived from an EMBL/GenBank/DDBJ whole genome shotgun (WGS) entry which is preliminary data.</text>
</comment>
<accession>A0A812UU64</accession>
<feature type="coiled-coil region" evidence="1">
    <location>
        <begin position="574"/>
        <end position="601"/>
    </location>
</feature>
<dbReference type="EMBL" id="CAJNDS010002739">
    <property type="protein sequence ID" value="CAE7579637.1"/>
    <property type="molecule type" value="Genomic_DNA"/>
</dbReference>
<keyword evidence="1" id="KW-0175">Coiled coil</keyword>
<evidence type="ECO:0000313" key="3">
    <source>
        <dbReference type="EMBL" id="CAE7579637.1"/>
    </source>
</evidence>
<keyword evidence="4" id="KW-1185">Reference proteome</keyword>
<gene>
    <name evidence="3" type="primary">gyaR</name>
    <name evidence="3" type="ORF">SNAT2548_LOCUS33069</name>
</gene>
<dbReference type="AlphaFoldDB" id="A0A812UU64"/>
<proteinExistence type="predicted"/>